<keyword evidence="11" id="KW-1185">Reference proteome</keyword>
<keyword evidence="5" id="KW-0221">Differentiation</keyword>
<dbReference type="EMBL" id="MU827787">
    <property type="protein sequence ID" value="KAJ7333151.1"/>
    <property type="molecule type" value="Genomic_DNA"/>
</dbReference>
<dbReference type="GO" id="GO:0043565">
    <property type="term" value="F:sequence-specific DNA binding"/>
    <property type="evidence" value="ECO:0007669"/>
    <property type="project" value="TreeGrafter"/>
</dbReference>
<dbReference type="GO" id="GO:0043186">
    <property type="term" value="C:P granule"/>
    <property type="evidence" value="ECO:0007669"/>
    <property type="project" value="TreeGrafter"/>
</dbReference>
<dbReference type="Proteomes" id="UP001163046">
    <property type="component" value="Unassembled WGS sequence"/>
</dbReference>
<dbReference type="GO" id="GO:0007140">
    <property type="term" value="P:male meiotic nuclear division"/>
    <property type="evidence" value="ECO:0007669"/>
    <property type="project" value="TreeGrafter"/>
</dbReference>
<comment type="caution">
    <text evidence="10">The sequence shown here is derived from an EMBL/GenBank/DDBJ whole genome shotgun (WGS) entry which is preliminary data.</text>
</comment>
<dbReference type="OrthoDB" id="24555at2759"/>
<name>A0A9W9YC15_9CNID</name>
<feature type="domain" description="Maelstrom" evidence="9">
    <location>
        <begin position="5"/>
        <end position="96"/>
    </location>
</feature>
<evidence type="ECO:0000313" key="10">
    <source>
        <dbReference type="EMBL" id="KAJ7333151.1"/>
    </source>
</evidence>
<keyword evidence="6" id="KW-0238">DNA-binding</keyword>
<dbReference type="GO" id="GO:0060964">
    <property type="term" value="P:regulation of miRNA-mediated gene silencing"/>
    <property type="evidence" value="ECO:0007669"/>
    <property type="project" value="InterPro"/>
</dbReference>
<evidence type="ECO:0000259" key="9">
    <source>
        <dbReference type="Pfam" id="PF13017"/>
    </source>
</evidence>
<dbReference type="Pfam" id="PF13017">
    <property type="entry name" value="Maelstrom"/>
    <property type="match status" value="1"/>
</dbReference>
<gene>
    <name evidence="10" type="ORF">OS493_018327</name>
</gene>
<reference evidence="10" key="1">
    <citation type="submission" date="2023-01" db="EMBL/GenBank/DDBJ databases">
        <title>Genome assembly of the deep-sea coral Lophelia pertusa.</title>
        <authorList>
            <person name="Herrera S."/>
            <person name="Cordes E."/>
        </authorList>
    </citation>
    <scope>NUCLEOTIDE SEQUENCE</scope>
    <source>
        <strain evidence="10">USNM1676648</strain>
        <tissue evidence="10">Polyp</tissue>
    </source>
</reference>
<comment type="similarity">
    <text evidence="3">Belongs to the maelstrom family.</text>
</comment>
<sequence length="123" mass="13768">MKKVLKVCELEGLVCDLHSHFTAGSGSTMGISKSKATELISSTIFDYELNSRCDWHEKQEVKFCALGTVLRYCYCMSDFLCSVYGIPLTPNHLPERPEGIFCTVIKPADSSSWSSRRTHNPEA</sequence>
<keyword evidence="8" id="KW-0539">Nucleus</keyword>
<keyword evidence="7" id="KW-0943">RNA-mediated gene silencing</keyword>
<dbReference type="GO" id="GO:0030154">
    <property type="term" value="P:cell differentiation"/>
    <property type="evidence" value="ECO:0007669"/>
    <property type="project" value="UniProtKB-KW"/>
</dbReference>
<dbReference type="GO" id="GO:0034587">
    <property type="term" value="P:piRNA processing"/>
    <property type="evidence" value="ECO:0007669"/>
    <property type="project" value="TreeGrafter"/>
</dbReference>
<evidence type="ECO:0000256" key="1">
    <source>
        <dbReference type="ARBA" id="ARBA00004123"/>
    </source>
</evidence>
<dbReference type="AlphaFoldDB" id="A0A9W9YC15"/>
<dbReference type="PANTHER" id="PTHR21358">
    <property type="entry name" value="PROTEIN MAELSTROM HOMOLOG"/>
    <property type="match status" value="1"/>
</dbReference>
<evidence type="ECO:0000256" key="7">
    <source>
        <dbReference type="ARBA" id="ARBA00023158"/>
    </source>
</evidence>
<dbReference type="InterPro" id="IPR039259">
    <property type="entry name" value="Protein_maelstrom"/>
</dbReference>
<organism evidence="10 11">
    <name type="scientific">Desmophyllum pertusum</name>
    <dbReference type="NCBI Taxonomy" id="174260"/>
    <lineage>
        <taxon>Eukaryota</taxon>
        <taxon>Metazoa</taxon>
        <taxon>Cnidaria</taxon>
        <taxon>Anthozoa</taxon>
        <taxon>Hexacorallia</taxon>
        <taxon>Scleractinia</taxon>
        <taxon>Caryophylliina</taxon>
        <taxon>Caryophylliidae</taxon>
        <taxon>Desmophyllum</taxon>
    </lineage>
</organism>
<evidence type="ECO:0000313" key="11">
    <source>
        <dbReference type="Proteomes" id="UP001163046"/>
    </source>
</evidence>
<evidence type="ECO:0000256" key="5">
    <source>
        <dbReference type="ARBA" id="ARBA00022782"/>
    </source>
</evidence>
<keyword evidence="4" id="KW-0963">Cytoplasm</keyword>
<proteinExistence type="inferred from homology"/>
<evidence type="ECO:0000256" key="2">
    <source>
        <dbReference type="ARBA" id="ARBA00004496"/>
    </source>
</evidence>
<dbReference type="PANTHER" id="PTHR21358:SF4">
    <property type="entry name" value="PROTEIN MAELSTROM HOMOLOG"/>
    <property type="match status" value="1"/>
</dbReference>
<evidence type="ECO:0000256" key="6">
    <source>
        <dbReference type="ARBA" id="ARBA00023125"/>
    </source>
</evidence>
<evidence type="ECO:0000256" key="8">
    <source>
        <dbReference type="ARBA" id="ARBA00023242"/>
    </source>
</evidence>
<dbReference type="InterPro" id="IPR024970">
    <property type="entry name" value="Maelstrom"/>
</dbReference>
<dbReference type="GO" id="GO:0045892">
    <property type="term" value="P:negative regulation of DNA-templated transcription"/>
    <property type="evidence" value="ECO:0007669"/>
    <property type="project" value="TreeGrafter"/>
</dbReference>
<dbReference type="GO" id="GO:0005634">
    <property type="term" value="C:nucleus"/>
    <property type="evidence" value="ECO:0007669"/>
    <property type="project" value="UniProtKB-SubCell"/>
</dbReference>
<evidence type="ECO:0000256" key="3">
    <source>
        <dbReference type="ARBA" id="ARBA00007057"/>
    </source>
</evidence>
<comment type="subcellular location">
    <subcellularLocation>
        <location evidence="2">Cytoplasm</location>
    </subcellularLocation>
    <subcellularLocation>
        <location evidence="1">Nucleus</location>
    </subcellularLocation>
</comment>
<protein>
    <recommendedName>
        <fullName evidence="9">Maelstrom domain-containing protein</fullName>
    </recommendedName>
</protein>
<dbReference type="GO" id="GO:0007283">
    <property type="term" value="P:spermatogenesis"/>
    <property type="evidence" value="ECO:0007669"/>
    <property type="project" value="TreeGrafter"/>
</dbReference>
<evidence type="ECO:0000256" key="4">
    <source>
        <dbReference type="ARBA" id="ARBA00022490"/>
    </source>
</evidence>
<accession>A0A9W9YC15</accession>